<accession>A0AAF3FS77</accession>
<keyword evidence="2" id="KW-1185">Reference proteome</keyword>
<evidence type="ECO:0000313" key="2">
    <source>
        <dbReference type="Proteomes" id="UP000887575"/>
    </source>
</evidence>
<organism evidence="2 3">
    <name type="scientific">Mesorhabditis belari</name>
    <dbReference type="NCBI Taxonomy" id="2138241"/>
    <lineage>
        <taxon>Eukaryota</taxon>
        <taxon>Metazoa</taxon>
        <taxon>Ecdysozoa</taxon>
        <taxon>Nematoda</taxon>
        <taxon>Chromadorea</taxon>
        <taxon>Rhabditida</taxon>
        <taxon>Rhabditina</taxon>
        <taxon>Rhabditomorpha</taxon>
        <taxon>Rhabditoidea</taxon>
        <taxon>Rhabditidae</taxon>
        <taxon>Mesorhabditinae</taxon>
        <taxon>Mesorhabditis</taxon>
    </lineage>
</organism>
<keyword evidence="1" id="KW-0732">Signal</keyword>
<dbReference type="WBParaSite" id="MBELARI_LOCUS8964.2">
    <property type="protein sequence ID" value="MBELARI_LOCUS8964.2"/>
    <property type="gene ID" value="MBELARI_LOCUS8964"/>
</dbReference>
<feature type="signal peptide" evidence="1">
    <location>
        <begin position="1"/>
        <end position="18"/>
    </location>
</feature>
<dbReference type="AlphaFoldDB" id="A0AAF3FS77"/>
<sequence length="498" mass="56657">MGLKRILLLLFVVVIGEAVKLPDGWTIRETNEVISELSKNCPVTSKSLVKLEEKLANPITLLYGSIPRFYMQAVADISKKHPNEMAQLAEEKHNLEETYKSNATEAKLSILKHVVNIVNITLANIEEDEILTVRSHLFETADIVDGNEILDYNFIFSPVYTSKLTSLPRKVLKFFDTFIADYKEKLKTENLKSFGNSPNSLKALSDFEAALDGDFTELKNEKFLYPQNLTYPLIVLKLAHLAPRDEIANSTALFAKMPEEEKDFDELKNDLNELLPKSLPLIEKLRQQFESQAKKLLDEISGTLEKSRASVKGKDETLEKLLTKVNGEYTEKLDELQKKLTWHVKKNVYSDCLELLSKTPESEYNNLHKFVGVLARFAARQQLRKGGYRFWQSFKTTAPNLQALTGAVKEAFSNVTAGVHNAAQELLTAAQKKVSNQDFLAFATKIDTVLEAKMTQLTNMQSMQVHLAYPIPILLIINDLPRPEYEYFEKQREKLAKH</sequence>
<protein>
    <submittedName>
        <fullName evidence="3">Uncharacterized protein</fullName>
    </submittedName>
</protein>
<proteinExistence type="predicted"/>
<evidence type="ECO:0000256" key="1">
    <source>
        <dbReference type="SAM" id="SignalP"/>
    </source>
</evidence>
<evidence type="ECO:0000313" key="3">
    <source>
        <dbReference type="WBParaSite" id="MBELARI_LOCUS8964.2"/>
    </source>
</evidence>
<dbReference type="Proteomes" id="UP000887575">
    <property type="component" value="Unassembled WGS sequence"/>
</dbReference>
<feature type="chain" id="PRO_5041923790" evidence="1">
    <location>
        <begin position="19"/>
        <end position="498"/>
    </location>
</feature>
<name>A0AAF3FS77_9BILA</name>
<reference evidence="3" key="1">
    <citation type="submission" date="2024-02" db="UniProtKB">
        <authorList>
            <consortium name="WormBaseParasite"/>
        </authorList>
    </citation>
    <scope>IDENTIFICATION</scope>
</reference>